<keyword evidence="5" id="KW-1185">Reference proteome</keyword>
<dbReference type="OMA" id="CRDIRHH"/>
<organism evidence="5">
    <name type="scientific">Micromonas pusilla (strain CCMP1545)</name>
    <name type="common">Picoplanktonic green alga</name>
    <dbReference type="NCBI Taxonomy" id="564608"/>
    <lineage>
        <taxon>Eukaryota</taxon>
        <taxon>Viridiplantae</taxon>
        <taxon>Chlorophyta</taxon>
        <taxon>Mamiellophyceae</taxon>
        <taxon>Mamiellales</taxon>
        <taxon>Mamiellaceae</taxon>
        <taxon>Micromonas</taxon>
    </lineage>
</organism>
<dbReference type="Pfam" id="PF12783">
    <property type="entry name" value="Sec7-like_HUS"/>
    <property type="match status" value="1"/>
</dbReference>
<dbReference type="GO" id="GO:0016192">
    <property type="term" value="P:vesicle-mediated transport"/>
    <property type="evidence" value="ECO:0007669"/>
    <property type="project" value="UniProtKB-ARBA"/>
</dbReference>
<feature type="domain" description="SEC7" evidence="3">
    <location>
        <begin position="555"/>
        <end position="744"/>
    </location>
</feature>
<dbReference type="GO" id="GO:0012505">
    <property type="term" value="C:endomembrane system"/>
    <property type="evidence" value="ECO:0007669"/>
    <property type="project" value="UniProtKB-ARBA"/>
</dbReference>
<dbReference type="SMART" id="SM00222">
    <property type="entry name" value="Sec7"/>
    <property type="match status" value="1"/>
</dbReference>
<dbReference type="Pfam" id="PF01369">
    <property type="entry name" value="Sec7"/>
    <property type="match status" value="1"/>
</dbReference>
<dbReference type="GO" id="GO:0032012">
    <property type="term" value="P:regulation of ARF protein signal transduction"/>
    <property type="evidence" value="ECO:0007669"/>
    <property type="project" value="InterPro"/>
</dbReference>
<reference evidence="4 5" key="1">
    <citation type="journal article" date="2009" name="Science">
        <title>Green evolution and dynamic adaptations revealed by genomes of the marine picoeukaryotes Micromonas.</title>
        <authorList>
            <person name="Worden A.Z."/>
            <person name="Lee J.H."/>
            <person name="Mock T."/>
            <person name="Rouze P."/>
            <person name="Simmons M.P."/>
            <person name="Aerts A.L."/>
            <person name="Allen A.E."/>
            <person name="Cuvelier M.L."/>
            <person name="Derelle E."/>
            <person name="Everett M.V."/>
            <person name="Foulon E."/>
            <person name="Grimwood J."/>
            <person name="Gundlach H."/>
            <person name="Henrissat B."/>
            <person name="Napoli C."/>
            <person name="McDonald S.M."/>
            <person name="Parker M.S."/>
            <person name="Rombauts S."/>
            <person name="Salamov A."/>
            <person name="Von Dassow P."/>
            <person name="Badger J.H."/>
            <person name="Coutinho P.M."/>
            <person name="Demir E."/>
            <person name="Dubchak I."/>
            <person name="Gentemann C."/>
            <person name="Eikrem W."/>
            <person name="Gready J.E."/>
            <person name="John U."/>
            <person name="Lanier W."/>
            <person name="Lindquist E.A."/>
            <person name="Lucas S."/>
            <person name="Mayer K.F."/>
            <person name="Moreau H."/>
            <person name="Not F."/>
            <person name="Otillar R."/>
            <person name="Panaud O."/>
            <person name="Pangilinan J."/>
            <person name="Paulsen I."/>
            <person name="Piegu B."/>
            <person name="Poliakov A."/>
            <person name="Robbens S."/>
            <person name="Schmutz J."/>
            <person name="Toulza E."/>
            <person name="Wyss T."/>
            <person name="Zelensky A."/>
            <person name="Zhou K."/>
            <person name="Armbrust E.V."/>
            <person name="Bhattacharya D."/>
            <person name="Goodenough U.W."/>
            <person name="Van de Peer Y."/>
            <person name="Grigoriev I.V."/>
        </authorList>
    </citation>
    <scope>NUCLEOTIDE SEQUENCE [LARGE SCALE GENOMIC DNA]</scope>
    <source>
        <strain evidence="4 5">CCMP1545</strain>
    </source>
</reference>
<evidence type="ECO:0000256" key="1">
    <source>
        <dbReference type="ARBA" id="ARBA00004514"/>
    </source>
</evidence>
<dbReference type="InterPro" id="IPR000904">
    <property type="entry name" value="Sec7_dom"/>
</dbReference>
<evidence type="ECO:0000313" key="4">
    <source>
        <dbReference type="EMBL" id="EEH60891.1"/>
    </source>
</evidence>
<gene>
    <name evidence="4" type="ORF">MICPUCDRAFT_31003</name>
</gene>
<dbReference type="InterPro" id="IPR032691">
    <property type="entry name" value="Mon2/Sec7/BIG1-like_HUS"/>
</dbReference>
<dbReference type="OrthoDB" id="430364at2759"/>
<dbReference type="Gene3D" id="1.10.220.20">
    <property type="match status" value="1"/>
</dbReference>
<dbReference type="STRING" id="564608.C1MIB4"/>
<dbReference type="RefSeq" id="XP_003055639.1">
    <property type="nucleotide sequence ID" value="XM_003055593.1"/>
</dbReference>
<evidence type="ECO:0000313" key="5">
    <source>
        <dbReference type="Proteomes" id="UP000001876"/>
    </source>
</evidence>
<feature type="region of interest" description="Disordered" evidence="2">
    <location>
        <begin position="209"/>
        <end position="287"/>
    </location>
</feature>
<feature type="compositionally biased region" description="Low complexity" evidence="2">
    <location>
        <begin position="239"/>
        <end position="251"/>
    </location>
</feature>
<dbReference type="InterPro" id="IPR023394">
    <property type="entry name" value="Sec7_C_sf"/>
</dbReference>
<evidence type="ECO:0000256" key="2">
    <source>
        <dbReference type="SAM" id="MobiDB-lite"/>
    </source>
</evidence>
<dbReference type="PROSITE" id="PS50190">
    <property type="entry name" value="SEC7"/>
    <property type="match status" value="1"/>
</dbReference>
<dbReference type="SUPFAM" id="SSF48425">
    <property type="entry name" value="Sec7 domain"/>
    <property type="match status" value="1"/>
</dbReference>
<feature type="region of interest" description="Disordered" evidence="2">
    <location>
        <begin position="1244"/>
        <end position="1265"/>
    </location>
</feature>
<dbReference type="InterPro" id="IPR035999">
    <property type="entry name" value="Sec7_dom_sf"/>
</dbReference>
<dbReference type="KEGG" id="mpp:MICPUCDRAFT_31003"/>
<dbReference type="FunFam" id="1.10.1000.11:FF:000002">
    <property type="entry name" value="Cytohesin 1"/>
    <property type="match status" value="1"/>
</dbReference>
<dbReference type="Pfam" id="PF23325">
    <property type="entry name" value="TPR_28"/>
    <property type="match status" value="1"/>
</dbReference>
<protein>
    <submittedName>
        <fullName evidence="4">Predicted protein</fullName>
    </submittedName>
</protein>
<dbReference type="EMBL" id="GG663735">
    <property type="protein sequence ID" value="EEH60891.1"/>
    <property type="molecule type" value="Genomic_DNA"/>
</dbReference>
<dbReference type="GO" id="GO:0005829">
    <property type="term" value="C:cytosol"/>
    <property type="evidence" value="ECO:0007669"/>
    <property type="project" value="UniProtKB-SubCell"/>
</dbReference>
<evidence type="ECO:0000259" key="3">
    <source>
        <dbReference type="PROSITE" id="PS50190"/>
    </source>
</evidence>
<dbReference type="InterPro" id="IPR056604">
    <property type="entry name" value="GBF1-like_TPR"/>
</dbReference>
<dbReference type="Proteomes" id="UP000001876">
    <property type="component" value="Unassembled WGS sequence"/>
</dbReference>
<dbReference type="GeneID" id="9681063"/>
<comment type="subcellular location">
    <subcellularLocation>
        <location evidence="1">Cytoplasm</location>
        <location evidence="1">Cytosol</location>
    </subcellularLocation>
</comment>
<dbReference type="eggNOG" id="KOG0928">
    <property type="taxonomic scope" value="Eukaryota"/>
</dbReference>
<dbReference type="CDD" id="cd00171">
    <property type="entry name" value="Sec7"/>
    <property type="match status" value="1"/>
</dbReference>
<accession>C1MIB4</accession>
<name>C1MIB4_MICPC</name>
<dbReference type="GO" id="GO:0005085">
    <property type="term" value="F:guanyl-nucleotide exchange factor activity"/>
    <property type="evidence" value="ECO:0007669"/>
    <property type="project" value="InterPro"/>
</dbReference>
<proteinExistence type="predicted"/>
<sequence>MRARGFAGIVSSESAAVMAVMRQNAKFSIATGYGYDDADAPDDPLLEEFKAMRRKLFTWKDWNVIPPIEYLAPFLRTIRSVETSGPITGVALGAVLKVLKHGLIDVANAHAADAMHAVADAVTLCRFEATDADHDDVVLSKILHVLLECVTCPAGRLLSDDDVCNVVQACYRIGHQSGKESALMRNLSRHILREIVHAVFKGLPEMDGLRASDASEDGAGTTPGRAHHIEGKPPPSPSKQPAAAAALAEGQPPAPAPPTEQGPGAATDAAPRSPTHAGGHAADTERERADLGGHDAELDGGPAGEPFGLMCVLEIFRFSVSFVSLERDADENAEGACAFGLQLVLASLESSGDHFARHAPLLELVQDDLCRAVLSVAPAGHPSTLAAVAAVILQLYLVMHSHLKLQLEAFLRMVLLPLGEGAGGVPMESQRIALECLVDLCRQPNFVPDVYLNFDCDMERANVFEELTTILSRNAFPPQGGVLNPTHLLALEGLLAVVGGIAERSVTAPPVRECASTPSSDLAGGPNATYADIWSEMGSGKARPVADAGLKRATALRRARHLKRRLLTCAEHFNRSMKKGLAYTQEIKLLPDPLEPTAVARFLRYTPGLDKEVVGEYLGDHKDFNVSVLKQYADIFNFKGVTLDKALRSFLDGFKLPGEAQKISRILEVFAARYYGANPDAVADADSAYVLSYSIIMLNTDQHNPQVKRKMTLEQFVRNNRGTNGGEDWPRETLESIFDGIVEDEIKLTDESAPTLTPSRWVDMMRACGDGKGRMLQIPEADEAVLYDADLFAIVWSPTVAATSIVFDHAVDESVLKEALDGFLGIARVAGHHKLCDVMDHLVSTLCKFAAPPASVRFGEDDKARTAAVTAFTVANRYGDSLRGGWRHLLDLVVRLQKLGLLSEKVRTGLGVDERDGGTMRAFDGGKASTSKPDAKLAKKSSASSSFFRFLSLDADYYGGAAAEAPLTEAEKAAEERAIRCVDACRVDEVFADNSKFLEPEALLHLVRALTGAAASPAGGGAGAGLVVAGPEDEDVALFCLDVLVGVTLRNKDRAKALLPHVYGYLRIVVQSAKAPSPLVERAIFELVRVCRRLLPVSDDLNLSDELLDSLRLMFALEPAVADAFIERIARELCVLVSVAADKVRTQKGWDTICKLLMASARHPDAAAHGFSALSRIMGAASRVRPWNVKSFVEAAAAFVDATQGGDARSIAAISLLSSACASMCAWCQGDDAVETALAFASLTSPQGASPPPPEQALRRVGESESRAGVRDDALLTLQRVLLAAEGLHAPPTHWMMLIDGALLPMAAALGERCRAAGAGRTPAAAEARVAAERTARIGVGVVAKTFLQYLGGMLSAATPTQFATTWHAILDAMEKLLKHAKSEELQEAVPEAVKNMLLVMSASGALAPGAPEGLWENTWKRAAAIDAGLTPSIVGAKG</sequence>
<dbReference type="Gene3D" id="1.10.1000.11">
    <property type="entry name" value="Arf Nucleotide-binding Site Opener,domain 2"/>
    <property type="match status" value="1"/>
</dbReference>
<dbReference type="PANTHER" id="PTHR10663">
    <property type="entry name" value="GUANYL-NUCLEOTIDE EXCHANGE FACTOR"/>
    <property type="match status" value="1"/>
</dbReference>
<dbReference type="PANTHER" id="PTHR10663:SF388">
    <property type="entry name" value="GOLGI-SPECIFIC BREFELDIN A-RESISTANCE GUANINE NUCLEOTIDE EXCHANGE FACTOR 1"/>
    <property type="match status" value="1"/>
</dbReference>